<dbReference type="GO" id="GO:0004707">
    <property type="term" value="F:MAP kinase activity"/>
    <property type="evidence" value="ECO:0007669"/>
    <property type="project" value="UniProtKB-EC"/>
</dbReference>
<feature type="compositionally biased region" description="Polar residues" evidence="11">
    <location>
        <begin position="408"/>
        <end position="439"/>
    </location>
</feature>
<dbReference type="RefSeq" id="XP_032817309.1">
    <property type="nucleotide sequence ID" value="XM_032961418.1"/>
</dbReference>
<evidence type="ECO:0000256" key="2">
    <source>
        <dbReference type="ARBA" id="ARBA00022527"/>
    </source>
</evidence>
<dbReference type="Proteomes" id="UP001318040">
    <property type="component" value="Chromosome 27"/>
</dbReference>
<dbReference type="SUPFAM" id="SSF56112">
    <property type="entry name" value="Protein kinase-like (PK-like)"/>
    <property type="match status" value="1"/>
</dbReference>
<dbReference type="InterPro" id="IPR050117">
    <property type="entry name" value="MAPK"/>
</dbReference>
<dbReference type="CDD" id="cd07852">
    <property type="entry name" value="STKc_MAPK15-like"/>
    <property type="match status" value="1"/>
</dbReference>
<keyword evidence="2" id="KW-0723">Serine/threonine-protein kinase</keyword>
<dbReference type="GO" id="GO:0005524">
    <property type="term" value="F:ATP binding"/>
    <property type="evidence" value="ECO:0007669"/>
    <property type="project" value="UniProtKB-UniRule"/>
</dbReference>
<name>A0AAJ7X0T1_PETMA</name>
<dbReference type="Pfam" id="PF00069">
    <property type="entry name" value="Pkinase"/>
    <property type="match status" value="1"/>
</dbReference>
<dbReference type="Gene3D" id="3.30.200.20">
    <property type="entry name" value="Phosphorylase Kinase, domain 1"/>
    <property type="match status" value="1"/>
</dbReference>
<keyword evidence="4 10" id="KW-0547">Nucleotide-binding</keyword>
<dbReference type="Gene3D" id="1.10.510.10">
    <property type="entry name" value="Transferase(Phosphotransferase) domain 1"/>
    <property type="match status" value="1"/>
</dbReference>
<feature type="compositionally biased region" description="Basic residues" evidence="11">
    <location>
        <begin position="348"/>
        <end position="363"/>
    </location>
</feature>
<dbReference type="FunFam" id="1.10.510.10:FF:000238">
    <property type="entry name" value="Mitogen-activated protein kinase"/>
    <property type="match status" value="1"/>
</dbReference>
<evidence type="ECO:0000313" key="13">
    <source>
        <dbReference type="Proteomes" id="UP001318040"/>
    </source>
</evidence>
<dbReference type="InterPro" id="IPR017441">
    <property type="entry name" value="Protein_kinase_ATP_BS"/>
</dbReference>
<evidence type="ECO:0000256" key="7">
    <source>
        <dbReference type="ARBA" id="ARBA00039797"/>
    </source>
</evidence>
<dbReference type="PROSITE" id="PS01351">
    <property type="entry name" value="MAPK"/>
    <property type="match status" value="1"/>
</dbReference>
<keyword evidence="3" id="KW-0808">Transferase</keyword>
<evidence type="ECO:0000256" key="11">
    <source>
        <dbReference type="SAM" id="MobiDB-lite"/>
    </source>
</evidence>
<evidence type="ECO:0000256" key="8">
    <source>
        <dbReference type="ARBA" id="ARBA00047592"/>
    </source>
</evidence>
<dbReference type="InterPro" id="IPR000719">
    <property type="entry name" value="Prot_kinase_dom"/>
</dbReference>
<organism evidence="13 14">
    <name type="scientific">Petromyzon marinus</name>
    <name type="common">Sea lamprey</name>
    <dbReference type="NCBI Taxonomy" id="7757"/>
    <lineage>
        <taxon>Eukaryota</taxon>
        <taxon>Metazoa</taxon>
        <taxon>Chordata</taxon>
        <taxon>Craniata</taxon>
        <taxon>Vertebrata</taxon>
        <taxon>Cyclostomata</taxon>
        <taxon>Hyperoartia</taxon>
        <taxon>Petromyzontiformes</taxon>
        <taxon>Petromyzontidae</taxon>
        <taxon>Petromyzon</taxon>
    </lineage>
</organism>
<evidence type="ECO:0000313" key="14">
    <source>
        <dbReference type="RefSeq" id="XP_032817309.1"/>
    </source>
</evidence>
<reference evidence="14" key="1">
    <citation type="submission" date="2025-08" db="UniProtKB">
        <authorList>
            <consortium name="RefSeq"/>
        </authorList>
    </citation>
    <scope>IDENTIFICATION</scope>
    <source>
        <tissue evidence="14">Sperm</tissue>
    </source>
</reference>
<keyword evidence="5" id="KW-0418">Kinase</keyword>
<feature type="binding site" evidence="10">
    <location>
        <position position="43"/>
    </location>
    <ligand>
        <name>ATP</name>
        <dbReference type="ChEBI" id="CHEBI:30616"/>
    </ligand>
</feature>
<evidence type="ECO:0000256" key="10">
    <source>
        <dbReference type="PROSITE-ProRule" id="PRU10141"/>
    </source>
</evidence>
<dbReference type="InterPro" id="IPR011009">
    <property type="entry name" value="Kinase-like_dom_sf"/>
</dbReference>
<keyword evidence="13" id="KW-1185">Reference proteome</keyword>
<evidence type="ECO:0000256" key="3">
    <source>
        <dbReference type="ARBA" id="ARBA00022679"/>
    </source>
</evidence>
<dbReference type="FunFam" id="3.30.200.20:FF:000166">
    <property type="entry name" value="Mitogen-activated protein kinase"/>
    <property type="match status" value="1"/>
</dbReference>
<evidence type="ECO:0000256" key="4">
    <source>
        <dbReference type="ARBA" id="ARBA00022741"/>
    </source>
</evidence>
<dbReference type="PROSITE" id="PS50011">
    <property type="entry name" value="PROTEIN_KINASE_DOM"/>
    <property type="match status" value="1"/>
</dbReference>
<feature type="region of interest" description="Disordered" evidence="11">
    <location>
        <begin position="627"/>
        <end position="651"/>
    </location>
</feature>
<proteinExistence type="predicted"/>
<feature type="compositionally biased region" description="Basic and acidic residues" evidence="11">
    <location>
        <begin position="588"/>
        <end position="599"/>
    </location>
</feature>
<evidence type="ECO:0000256" key="6">
    <source>
        <dbReference type="ARBA" id="ARBA00022840"/>
    </source>
</evidence>
<evidence type="ECO:0000259" key="12">
    <source>
        <dbReference type="PROSITE" id="PS50011"/>
    </source>
</evidence>
<feature type="domain" description="Protein kinase" evidence="12">
    <location>
        <begin position="13"/>
        <end position="302"/>
    </location>
</feature>
<feature type="compositionally biased region" description="Polar residues" evidence="11">
    <location>
        <begin position="450"/>
        <end position="467"/>
    </location>
</feature>
<dbReference type="PROSITE" id="PS00107">
    <property type="entry name" value="PROTEIN_KINASE_ATP"/>
    <property type="match status" value="1"/>
</dbReference>
<keyword evidence="6 10" id="KW-0067">ATP-binding</keyword>
<dbReference type="PANTHER" id="PTHR24055">
    <property type="entry name" value="MITOGEN-ACTIVATED PROTEIN KINASE"/>
    <property type="match status" value="1"/>
</dbReference>
<dbReference type="InterPro" id="IPR003527">
    <property type="entry name" value="MAP_kinase_CS"/>
</dbReference>
<protein>
    <recommendedName>
        <fullName evidence="7">Mitogen-activated protein kinase 15</fullName>
        <ecNumber evidence="1">2.7.11.24</ecNumber>
    </recommendedName>
</protein>
<evidence type="ECO:0000256" key="5">
    <source>
        <dbReference type="ARBA" id="ARBA00022777"/>
    </source>
</evidence>
<evidence type="ECO:0000256" key="9">
    <source>
        <dbReference type="ARBA" id="ARBA00048312"/>
    </source>
</evidence>
<dbReference type="AlphaFoldDB" id="A0AAJ7X0T1"/>
<feature type="region of interest" description="Disordered" evidence="11">
    <location>
        <begin position="348"/>
        <end position="503"/>
    </location>
</feature>
<dbReference type="GeneID" id="116946487"/>
<accession>A0AAJ7X0T1</accession>
<dbReference type="KEGG" id="pmrn:116946487"/>
<dbReference type="EC" id="2.7.11.24" evidence="1"/>
<gene>
    <name evidence="14" type="primary">LOC116946487</name>
</gene>
<evidence type="ECO:0000256" key="1">
    <source>
        <dbReference type="ARBA" id="ARBA00012411"/>
    </source>
</evidence>
<comment type="catalytic activity">
    <reaction evidence="8">
        <text>L-threonyl-[protein] + ATP = O-phospho-L-threonyl-[protein] + ADP + H(+)</text>
        <dbReference type="Rhea" id="RHEA:46608"/>
        <dbReference type="Rhea" id="RHEA-COMP:11060"/>
        <dbReference type="Rhea" id="RHEA-COMP:11605"/>
        <dbReference type="ChEBI" id="CHEBI:15378"/>
        <dbReference type="ChEBI" id="CHEBI:30013"/>
        <dbReference type="ChEBI" id="CHEBI:30616"/>
        <dbReference type="ChEBI" id="CHEBI:61977"/>
        <dbReference type="ChEBI" id="CHEBI:456216"/>
        <dbReference type="EC" id="2.7.11.24"/>
    </reaction>
</comment>
<feature type="region of interest" description="Disordered" evidence="11">
    <location>
        <begin position="588"/>
        <end position="610"/>
    </location>
</feature>
<comment type="catalytic activity">
    <reaction evidence="9">
        <text>L-seryl-[protein] + ATP = O-phospho-L-seryl-[protein] + ADP + H(+)</text>
        <dbReference type="Rhea" id="RHEA:17989"/>
        <dbReference type="Rhea" id="RHEA-COMP:9863"/>
        <dbReference type="Rhea" id="RHEA-COMP:11604"/>
        <dbReference type="ChEBI" id="CHEBI:15378"/>
        <dbReference type="ChEBI" id="CHEBI:29999"/>
        <dbReference type="ChEBI" id="CHEBI:30616"/>
        <dbReference type="ChEBI" id="CHEBI:83421"/>
        <dbReference type="ChEBI" id="CHEBI:456216"/>
        <dbReference type="EC" id="2.7.11.24"/>
    </reaction>
</comment>
<sequence length="694" mass="76413">MNTDIDSHILLKYDIKKRLGKGAYGIVWKGVDRKNGDVVAIKKIFDAFRNQTDAQRTFREIIFLQEFGDHPNIINLRNVLRADNDKDIYLVFDFMDTDLHAVIRKGNILKDVHKAYITYQLLKATKYIHSGNVIHRDQKPSNVLLDGECFVKLCDFGLARSLKQIRDEPGDPALTEYVATRWYRAPEILLASPRYTKGVDMWSVGCIVGEMLLGKAIFPGTSTLNQIERIMSVIPQPSKEDVLAIKSEYGGSVLEKMGRQRQSLESLLPNAPPNALDLLKRLLVFNPEKRLTAEEALGHPYVAQFHNPQTELAVDYDVVPPVDDDTRLSVAEYRNKLYELILERKMDVRKHRKESGRSAHGKPQRSLDSESGEWDPAQRSQPAAGKPSTASQHAAHRHPTNPIEASEPHTNAQQEELQPAASQRAQGQPAASQDAQKQQHVAFHDAQKQPAASQDDQKQPAASQVAQKQHHVAFHDAQKQPAASQDAQKQHAAVGHQVSSRGAPGLGVSCGVPLASPKGKASVNPITHAADQDVEHNAAHKVPQNAHPIGEEHGKASRPANQGPVVRQTTNPQSANYVAPLAAKEEREAKSAPACREKSLAQQHRANAGNRMLMREEARELDLGMSVSGAPLNQRGQSASRDTRAAGTRFSRKVFEGAKNVGAAGDPKAAMGSYSQSYGTINQSSLQSLKNLKI</sequence>